<name>A0A1G8HLH7_9VIBR</name>
<keyword evidence="6 9" id="KW-0812">Transmembrane</keyword>
<accession>A0A1G8HLH7</accession>
<keyword evidence="4" id="KW-1003">Cell membrane</keyword>
<evidence type="ECO:0000313" key="13">
    <source>
        <dbReference type="Proteomes" id="UP000198854"/>
    </source>
</evidence>
<dbReference type="InterPro" id="IPR035906">
    <property type="entry name" value="MetI-like_sf"/>
</dbReference>
<feature type="transmembrane region" description="Helical" evidence="9">
    <location>
        <begin position="176"/>
        <end position="198"/>
    </location>
</feature>
<dbReference type="PROSITE" id="PS50928">
    <property type="entry name" value="ABC_TM1"/>
    <property type="match status" value="1"/>
</dbReference>
<feature type="transmembrane region" description="Helical" evidence="9">
    <location>
        <begin position="90"/>
        <end position="116"/>
    </location>
</feature>
<evidence type="ECO:0000256" key="9">
    <source>
        <dbReference type="RuleBase" id="RU363032"/>
    </source>
</evidence>
<comment type="similarity">
    <text evidence="2 10">Belongs to the binding-protein-dependent transport system permease family. CysTW subfamily.</text>
</comment>
<dbReference type="PANTHER" id="PTHR30425">
    <property type="entry name" value="PHOSPHATE TRANSPORT SYSTEM PERMEASE PROTEIN PST"/>
    <property type="match status" value="1"/>
</dbReference>
<dbReference type="CDD" id="cd06261">
    <property type="entry name" value="TM_PBP2"/>
    <property type="match status" value="1"/>
</dbReference>
<dbReference type="PANTHER" id="PTHR30425:SF1">
    <property type="entry name" value="PHOSPHATE TRANSPORT SYSTEM PERMEASE PROTEIN PSTC"/>
    <property type="match status" value="1"/>
</dbReference>
<keyword evidence="13" id="KW-1185">Reference proteome</keyword>
<evidence type="ECO:0000256" key="4">
    <source>
        <dbReference type="ARBA" id="ARBA00022475"/>
    </source>
</evidence>
<evidence type="ECO:0000256" key="7">
    <source>
        <dbReference type="ARBA" id="ARBA00022989"/>
    </source>
</evidence>
<comment type="subcellular location">
    <subcellularLocation>
        <location evidence="10">Cell inner membrane</location>
        <topology evidence="10">Multi-pass membrane protein</topology>
    </subcellularLocation>
    <subcellularLocation>
        <location evidence="1 9">Cell membrane</location>
        <topology evidence="1 9">Multi-pass membrane protein</topology>
    </subcellularLocation>
</comment>
<dbReference type="STRING" id="861298.SAMN04488136_1553"/>
<organism evidence="12 13">
    <name type="scientific">Vibrio xiamenensis</name>
    <dbReference type="NCBI Taxonomy" id="861298"/>
    <lineage>
        <taxon>Bacteria</taxon>
        <taxon>Pseudomonadati</taxon>
        <taxon>Pseudomonadota</taxon>
        <taxon>Gammaproteobacteria</taxon>
        <taxon>Vibrionales</taxon>
        <taxon>Vibrionaceae</taxon>
        <taxon>Vibrio</taxon>
    </lineage>
</organism>
<evidence type="ECO:0000256" key="6">
    <source>
        <dbReference type="ARBA" id="ARBA00022692"/>
    </source>
</evidence>
<dbReference type="AlphaFoldDB" id="A0A1G8HLH7"/>
<evidence type="ECO:0000259" key="11">
    <source>
        <dbReference type="PROSITE" id="PS50928"/>
    </source>
</evidence>
<evidence type="ECO:0000313" key="12">
    <source>
        <dbReference type="EMBL" id="SDI07280.1"/>
    </source>
</evidence>
<proteinExistence type="inferred from homology"/>
<feature type="transmembrane region" description="Helical" evidence="9">
    <location>
        <begin position="128"/>
        <end position="156"/>
    </location>
</feature>
<keyword evidence="5 10" id="KW-0592">Phosphate transport</keyword>
<evidence type="ECO:0000256" key="5">
    <source>
        <dbReference type="ARBA" id="ARBA00022592"/>
    </source>
</evidence>
<dbReference type="Gene3D" id="1.10.3720.10">
    <property type="entry name" value="MetI-like"/>
    <property type="match status" value="1"/>
</dbReference>
<dbReference type="Pfam" id="PF00528">
    <property type="entry name" value="BPD_transp_1"/>
    <property type="match status" value="1"/>
</dbReference>
<gene>
    <name evidence="12" type="ORF">SAMN04488136_1553</name>
</gene>
<keyword evidence="7 9" id="KW-1133">Transmembrane helix</keyword>
<evidence type="ECO:0000256" key="3">
    <source>
        <dbReference type="ARBA" id="ARBA00022448"/>
    </source>
</evidence>
<feature type="transmembrane region" description="Helical" evidence="9">
    <location>
        <begin position="243"/>
        <end position="265"/>
    </location>
</feature>
<dbReference type="InterPro" id="IPR051124">
    <property type="entry name" value="Phosphate_Transport_Permease"/>
</dbReference>
<evidence type="ECO:0000256" key="8">
    <source>
        <dbReference type="ARBA" id="ARBA00023136"/>
    </source>
</evidence>
<feature type="transmembrane region" description="Helical" evidence="9">
    <location>
        <begin position="40"/>
        <end position="65"/>
    </location>
</feature>
<dbReference type="InterPro" id="IPR000515">
    <property type="entry name" value="MetI-like"/>
</dbReference>
<reference evidence="12 13" key="1">
    <citation type="submission" date="2016-10" db="EMBL/GenBank/DDBJ databases">
        <authorList>
            <person name="de Groot N.N."/>
        </authorList>
    </citation>
    <scope>NUCLEOTIDE SEQUENCE [LARGE SCALE GENOMIC DNA]</scope>
    <source>
        <strain evidence="12 13">CGMCC 1.10228</strain>
    </source>
</reference>
<dbReference type="EMBL" id="FNDD01000055">
    <property type="protein sequence ID" value="SDI07280.1"/>
    <property type="molecule type" value="Genomic_DNA"/>
</dbReference>
<evidence type="ECO:0000256" key="10">
    <source>
        <dbReference type="RuleBase" id="RU363054"/>
    </source>
</evidence>
<protein>
    <recommendedName>
        <fullName evidence="10">Phosphate transport system permease protein</fullName>
    </recommendedName>
</protein>
<evidence type="ECO:0000256" key="2">
    <source>
        <dbReference type="ARBA" id="ARBA00007069"/>
    </source>
</evidence>
<dbReference type="GO" id="GO:0006817">
    <property type="term" value="P:phosphate ion transport"/>
    <property type="evidence" value="ECO:0007669"/>
    <property type="project" value="UniProtKB-KW"/>
</dbReference>
<dbReference type="SUPFAM" id="SSF161098">
    <property type="entry name" value="MetI-like"/>
    <property type="match status" value="1"/>
</dbReference>
<evidence type="ECO:0000256" key="1">
    <source>
        <dbReference type="ARBA" id="ARBA00004651"/>
    </source>
</evidence>
<feature type="domain" description="ABC transmembrane type-1" evidence="11">
    <location>
        <begin position="91"/>
        <end position="319"/>
    </location>
</feature>
<feature type="transmembrane region" description="Helical" evidence="9">
    <location>
        <begin position="300"/>
        <end position="321"/>
    </location>
</feature>
<keyword evidence="8 9" id="KW-0472">Membrane</keyword>
<dbReference type="OrthoDB" id="9785113at2"/>
<comment type="function">
    <text evidence="10">Part of the binding-protein-dependent transport system for phosphate; probably responsible for the translocation of the substrate across the membrane.</text>
</comment>
<dbReference type="GO" id="GO:0005315">
    <property type="term" value="F:phosphate transmembrane transporter activity"/>
    <property type="evidence" value="ECO:0007669"/>
    <property type="project" value="InterPro"/>
</dbReference>
<dbReference type="Proteomes" id="UP000198854">
    <property type="component" value="Unassembled WGS sequence"/>
</dbReference>
<keyword evidence="10" id="KW-0997">Cell inner membrane</keyword>
<dbReference type="NCBIfam" id="TIGR02138">
    <property type="entry name" value="phosphate_pstC"/>
    <property type="match status" value="1"/>
</dbReference>
<dbReference type="GO" id="GO:0005886">
    <property type="term" value="C:plasma membrane"/>
    <property type="evidence" value="ECO:0007669"/>
    <property type="project" value="UniProtKB-SubCell"/>
</dbReference>
<dbReference type="InterPro" id="IPR011864">
    <property type="entry name" value="Phosphate_PstC"/>
</dbReference>
<sequence length="330" mass="35331">MPKLTPNFKLWRQSVSSQHDVYIMIVTHTAYDRCFKQASLFSALSVTVIMVAIFATLVFGALPAIKQFGIGFIFSTEWDPINLVFGAGNALYGTLVSSIIAALLATPVGIAIAISLSELMPKWLSHPVSIAIELLSAVPSIIYGMWGLFVFAPWFANGPQIWMLEHISGIPLIGPLFSGVPLGQGLLTAGIILAFMILPIMTALIKDALNTVPNVLKESSYGIGANTYEVISKILLPSIKSSIFGAFILALGRALGETMAVTFVIGNAQDISAALFMPATSISATIANQFNEADGIKMSALMALGLVLFIVTFLVMGYARVQLRKSARAK</sequence>
<keyword evidence="3 9" id="KW-0813">Transport</keyword>